<dbReference type="EMBL" id="KZ678141">
    <property type="protein sequence ID" value="PSN62395.1"/>
    <property type="molecule type" value="Genomic_DNA"/>
</dbReference>
<keyword evidence="7 12" id="KW-1133">Transmembrane helix</keyword>
<dbReference type="InterPro" id="IPR001128">
    <property type="entry name" value="Cyt_P450"/>
</dbReference>
<evidence type="ECO:0000313" key="13">
    <source>
        <dbReference type="EMBL" id="PSN62395.1"/>
    </source>
</evidence>
<evidence type="ECO:0000256" key="11">
    <source>
        <dbReference type="ARBA" id="ARBA00023136"/>
    </source>
</evidence>
<keyword evidence="9" id="KW-0408">Iron</keyword>
<evidence type="ECO:0000256" key="10">
    <source>
        <dbReference type="ARBA" id="ARBA00023033"/>
    </source>
</evidence>
<reference evidence="13 14" key="1">
    <citation type="journal article" date="2018" name="Front. Microbiol.">
        <title>Genome-Wide Analysis of Corynespora cassiicola Leaf Fall Disease Putative Effectors.</title>
        <authorList>
            <person name="Lopez D."/>
            <person name="Ribeiro S."/>
            <person name="Label P."/>
            <person name="Fumanal B."/>
            <person name="Venisse J.S."/>
            <person name="Kohler A."/>
            <person name="de Oliveira R.R."/>
            <person name="Labutti K."/>
            <person name="Lipzen A."/>
            <person name="Lail K."/>
            <person name="Bauer D."/>
            <person name="Ohm R.A."/>
            <person name="Barry K.W."/>
            <person name="Spatafora J."/>
            <person name="Grigoriev I.V."/>
            <person name="Martin F.M."/>
            <person name="Pujade-Renaud V."/>
        </authorList>
    </citation>
    <scope>NUCLEOTIDE SEQUENCE [LARGE SCALE GENOMIC DNA]</scope>
    <source>
        <strain evidence="13 14">Philippines</strain>
    </source>
</reference>
<accession>A0A2T2NAC3</accession>
<comment type="similarity">
    <text evidence="3">Belongs to the cytochrome P450 family.</text>
</comment>
<dbReference type="PANTHER" id="PTHR46206">
    <property type="entry name" value="CYTOCHROME P450"/>
    <property type="match status" value="1"/>
</dbReference>
<keyword evidence="10" id="KW-0503">Monooxygenase</keyword>
<dbReference type="OrthoDB" id="1844152at2759"/>
<dbReference type="Pfam" id="PF00067">
    <property type="entry name" value="p450"/>
    <property type="match status" value="1"/>
</dbReference>
<dbReference type="CDD" id="cd11041">
    <property type="entry name" value="CYP503A1-like"/>
    <property type="match status" value="1"/>
</dbReference>
<dbReference type="Gene3D" id="1.10.630.10">
    <property type="entry name" value="Cytochrome P450"/>
    <property type="match status" value="1"/>
</dbReference>
<dbReference type="Proteomes" id="UP000240883">
    <property type="component" value="Unassembled WGS sequence"/>
</dbReference>
<evidence type="ECO:0000256" key="7">
    <source>
        <dbReference type="ARBA" id="ARBA00022989"/>
    </source>
</evidence>
<organism evidence="13 14">
    <name type="scientific">Corynespora cassiicola Philippines</name>
    <dbReference type="NCBI Taxonomy" id="1448308"/>
    <lineage>
        <taxon>Eukaryota</taxon>
        <taxon>Fungi</taxon>
        <taxon>Dikarya</taxon>
        <taxon>Ascomycota</taxon>
        <taxon>Pezizomycotina</taxon>
        <taxon>Dothideomycetes</taxon>
        <taxon>Pleosporomycetidae</taxon>
        <taxon>Pleosporales</taxon>
        <taxon>Corynesporascaceae</taxon>
        <taxon>Corynespora</taxon>
    </lineage>
</organism>
<evidence type="ECO:0000256" key="1">
    <source>
        <dbReference type="ARBA" id="ARBA00001971"/>
    </source>
</evidence>
<feature type="transmembrane region" description="Helical" evidence="12">
    <location>
        <begin position="6"/>
        <end position="22"/>
    </location>
</feature>
<evidence type="ECO:0000256" key="12">
    <source>
        <dbReference type="SAM" id="Phobius"/>
    </source>
</evidence>
<evidence type="ECO:0000256" key="9">
    <source>
        <dbReference type="ARBA" id="ARBA00023004"/>
    </source>
</evidence>
<dbReference type="InterPro" id="IPR036396">
    <property type="entry name" value="Cyt_P450_sf"/>
</dbReference>
<keyword evidence="14" id="KW-1185">Reference proteome</keyword>
<evidence type="ECO:0000256" key="4">
    <source>
        <dbReference type="ARBA" id="ARBA00022617"/>
    </source>
</evidence>
<sequence length="481" mass="55601">MMASTLAMSFFCLVLALFLYYFRDLRRVLQTWKFLLKGRAIMLEHTQKNPRKPFSLAIPGNLLHVTCSEEHWNDLNKAPTSQLSPNAASREMFQPKYTFGFDWAAPREHVSLATVRSIRNMTQQLPSFQKRFVAILDDEFNKALSKSPQIEGWARVTFWTTVRRAVTRINSLIFLGEDIADDEDFITRGLSFVDQTSVILESVRLVPSFLAPLVTKLIKGRGRDSEYVFRIMRALVAKRESYKATTSESSLKKPNTILEGIIDYCQDDRSTQQNVDTIITTWVISTLAIPVVACQLLQVLYTQTDHFEPLRKECQSVPLHDSGRSQYISDEMEKLQLLEAFTMESWRTRCFQSNTVHRVAMKPFQFSDGYKVNAGEAVEFHQNGLMNDESLYPNPIEFDPSRFINKNKSLVDTGLEWPFWGVPRLICPGRWHVSNVQKLLAVYMMQNFEAKLESTKNLNFEWRDAPVPNQKNILLLKRRTK</sequence>
<evidence type="ECO:0000256" key="6">
    <source>
        <dbReference type="ARBA" id="ARBA00022723"/>
    </source>
</evidence>
<dbReference type="PANTHER" id="PTHR46206:SF5">
    <property type="entry name" value="P450, PUTATIVE (EUROFUNG)-RELATED"/>
    <property type="match status" value="1"/>
</dbReference>
<dbReference type="GO" id="GO:0016020">
    <property type="term" value="C:membrane"/>
    <property type="evidence" value="ECO:0007669"/>
    <property type="project" value="UniProtKB-SubCell"/>
</dbReference>
<evidence type="ECO:0000256" key="8">
    <source>
        <dbReference type="ARBA" id="ARBA00023002"/>
    </source>
</evidence>
<keyword evidence="4" id="KW-0349">Heme</keyword>
<dbReference type="AlphaFoldDB" id="A0A2T2NAC3"/>
<keyword evidence="5 12" id="KW-0812">Transmembrane</keyword>
<evidence type="ECO:0000256" key="2">
    <source>
        <dbReference type="ARBA" id="ARBA00004370"/>
    </source>
</evidence>
<dbReference type="GO" id="GO:0020037">
    <property type="term" value="F:heme binding"/>
    <property type="evidence" value="ECO:0007669"/>
    <property type="project" value="InterPro"/>
</dbReference>
<keyword evidence="6" id="KW-0479">Metal-binding</keyword>
<dbReference type="GO" id="GO:0004497">
    <property type="term" value="F:monooxygenase activity"/>
    <property type="evidence" value="ECO:0007669"/>
    <property type="project" value="UniProtKB-KW"/>
</dbReference>
<keyword evidence="8" id="KW-0560">Oxidoreductase</keyword>
<keyword evidence="11 12" id="KW-0472">Membrane</keyword>
<proteinExistence type="inferred from homology"/>
<name>A0A2T2NAC3_CORCC</name>
<dbReference type="SUPFAM" id="SSF48264">
    <property type="entry name" value="Cytochrome P450"/>
    <property type="match status" value="1"/>
</dbReference>
<dbReference type="GO" id="GO:0005506">
    <property type="term" value="F:iron ion binding"/>
    <property type="evidence" value="ECO:0007669"/>
    <property type="project" value="InterPro"/>
</dbReference>
<gene>
    <name evidence="13" type="ORF">BS50DRAFT_679809</name>
</gene>
<evidence type="ECO:0000256" key="3">
    <source>
        <dbReference type="ARBA" id="ARBA00010617"/>
    </source>
</evidence>
<comment type="cofactor">
    <cofactor evidence="1">
        <name>heme</name>
        <dbReference type="ChEBI" id="CHEBI:30413"/>
    </cofactor>
</comment>
<comment type="subcellular location">
    <subcellularLocation>
        <location evidence="2">Membrane</location>
    </subcellularLocation>
</comment>
<protein>
    <submittedName>
        <fullName evidence="13">Cytochrome P450</fullName>
    </submittedName>
</protein>
<evidence type="ECO:0000256" key="5">
    <source>
        <dbReference type="ARBA" id="ARBA00022692"/>
    </source>
</evidence>
<evidence type="ECO:0000313" key="14">
    <source>
        <dbReference type="Proteomes" id="UP000240883"/>
    </source>
</evidence>
<dbReference type="GO" id="GO:0016705">
    <property type="term" value="F:oxidoreductase activity, acting on paired donors, with incorporation or reduction of molecular oxygen"/>
    <property type="evidence" value="ECO:0007669"/>
    <property type="project" value="InterPro"/>
</dbReference>
<dbReference type="STRING" id="1448308.A0A2T2NAC3"/>